<dbReference type="PANTHER" id="PTHR47396:SF1">
    <property type="entry name" value="ATP-DEPENDENT HELICASE IRC3-RELATED"/>
    <property type="match status" value="1"/>
</dbReference>
<dbReference type="PROSITE" id="PS51192">
    <property type="entry name" value="HELICASE_ATP_BIND_1"/>
    <property type="match status" value="1"/>
</dbReference>
<dbReference type="Pfam" id="PF00271">
    <property type="entry name" value="Helicase_C"/>
    <property type="match status" value="1"/>
</dbReference>
<feature type="domain" description="Helicase C-terminal" evidence="2">
    <location>
        <begin position="355"/>
        <end position="515"/>
    </location>
</feature>
<sequence length="1108" mass="123786">MHDLFAEDAEITLPALVSLTGKVEGNTVRRLFHPEQRLKIKWSLLPKGTGFRCSSPEFLPFAVVDRTTTSLLGQQAVLKVDDASTIRAAATGGKWILPKPTTIDDLTPSQVSNTDRTLASWQDAFDLRVERYDGTRLVRPGMRIPQVGAVRAVLAHWSVSKSAVTVVLPTGTGKTETMLALLVMATIPRLFVIVPTDQLRSQVADKFLGLGKLKETGCLAHGALLPTVVALTRAPKTLEGMNQLLGSAHVVVATMSVVAELSEDMQALVSDWASHLFVDEAHHIAAKTWRAFKQRFGQRPVLQFTATPYRNDGKRVDGKHIYSYPLRQAQLDGLFKAVNYIPVMGLDRADADDLIIGQVLAKLRQDRAENRPHLAMARVETIEDAKALHAKYVARAGAEFNPQLTHSKMGVAARREALQKLRSGQASIIVCVNMLGEGFDLPELKIAALHDKHKSEAITLQFVGRFTRTRTDLGDATVIANIAMDDVNERLKALYAEDADWNHLLNVVGFKKTFDAKRREDIITGLLAPPESFHVENLQPRMSTIVYRTTCAEWDIADIENAIGPHAIIADGPSINPEERLLILVTRDEEALPWTSIKFPRNVQYNLVMAHWDEEQNLLFINTSRKKDLHLPLARALAGPDVQRMSGENIFRVLSGFDRLMLSNLGLSEAQRKPVRYSMFMGVDIADQLNAYAGNRTKTLNNLFGQGFVDEERVDEDGLIEGSIRARSSMGCSIKGKIWSQSTTNNPAEWMRWCQQLGAKLLDERITTEHILRNLVKAVGLDTLTGHKTPLAVDWPEDLLFENEEKVSIIAGEQVAPFHECDIELESFASDGGVKFRVTSDTFTTSYTFTIERGIAQYTQREGAELTLRVGKRERRLVDLFAESPPHVYLADGDMLVGASLFIVPKREDVLPFDLDRIASDSWPGVDITKESQGPTKRADSIQRRVIKSLLDEGGWDIVFDDDGAGEVADVVAMRLEDGRLKVHLFHCKYSSEPVAGARVGDLYEICGQAQKSIRWAEHLGDMLKRLHRREADRLRAGKASRYELGGQQTLVAWINKWRQLRPDFTITLVQPGYSTRRAESEHLELLAATQAYLMDTYRIAMFAWFNE</sequence>
<evidence type="ECO:0000313" key="4">
    <source>
        <dbReference type="Proteomes" id="UP000730739"/>
    </source>
</evidence>
<comment type="caution">
    <text evidence="3">The sequence shown here is derived from an EMBL/GenBank/DDBJ whole genome shotgun (WGS) entry which is preliminary data.</text>
</comment>
<dbReference type="PROSITE" id="PS51194">
    <property type="entry name" value="HELICASE_CTER"/>
    <property type="match status" value="1"/>
</dbReference>
<dbReference type="EMBL" id="JAGILA010000009">
    <property type="protein sequence ID" value="MBP2238691.1"/>
    <property type="molecule type" value="Genomic_DNA"/>
</dbReference>
<name>A0ABS4R8I2_9HYPH</name>
<dbReference type="SMART" id="SM00490">
    <property type="entry name" value="HELICc"/>
    <property type="match status" value="1"/>
</dbReference>
<evidence type="ECO:0008006" key="5">
    <source>
        <dbReference type="Google" id="ProtNLM"/>
    </source>
</evidence>
<dbReference type="InterPro" id="IPR050742">
    <property type="entry name" value="Helicase_Restrict-Modif_Enz"/>
</dbReference>
<protein>
    <recommendedName>
        <fullName evidence="5">Helicase</fullName>
    </recommendedName>
</protein>
<evidence type="ECO:0000313" key="3">
    <source>
        <dbReference type="EMBL" id="MBP2238691.1"/>
    </source>
</evidence>
<dbReference type="Proteomes" id="UP000730739">
    <property type="component" value="Unassembled WGS sequence"/>
</dbReference>
<dbReference type="InterPro" id="IPR001650">
    <property type="entry name" value="Helicase_C-like"/>
</dbReference>
<dbReference type="Gene3D" id="3.40.50.300">
    <property type="entry name" value="P-loop containing nucleotide triphosphate hydrolases"/>
    <property type="match status" value="2"/>
</dbReference>
<dbReference type="InterPro" id="IPR014001">
    <property type="entry name" value="Helicase_ATP-bd"/>
</dbReference>
<dbReference type="CDD" id="cd17926">
    <property type="entry name" value="DEXHc_RE"/>
    <property type="match status" value="1"/>
</dbReference>
<dbReference type="SMART" id="SM00487">
    <property type="entry name" value="DEXDc"/>
    <property type="match status" value="1"/>
</dbReference>
<reference evidence="3 4" key="1">
    <citation type="submission" date="2021-03" db="EMBL/GenBank/DDBJ databases">
        <title>Genomic Encyclopedia of Type Strains, Phase IV (KMG-IV): sequencing the most valuable type-strain genomes for metagenomic binning, comparative biology and taxonomic classification.</title>
        <authorList>
            <person name="Goeker M."/>
        </authorList>
    </citation>
    <scope>NUCLEOTIDE SEQUENCE [LARGE SCALE GENOMIC DNA]</scope>
    <source>
        <strain evidence="3 4">DSM 13372</strain>
    </source>
</reference>
<feature type="domain" description="Helicase ATP-binding" evidence="1">
    <location>
        <begin position="155"/>
        <end position="312"/>
    </location>
</feature>
<dbReference type="Pfam" id="PF04851">
    <property type="entry name" value="ResIII"/>
    <property type="match status" value="1"/>
</dbReference>
<proteinExistence type="predicted"/>
<dbReference type="PANTHER" id="PTHR47396">
    <property type="entry name" value="TYPE I RESTRICTION ENZYME ECOKI R PROTEIN"/>
    <property type="match status" value="1"/>
</dbReference>
<accession>A0ABS4R8I2</accession>
<dbReference type="InterPro" id="IPR027417">
    <property type="entry name" value="P-loop_NTPase"/>
</dbReference>
<dbReference type="CDD" id="cd18785">
    <property type="entry name" value="SF2_C"/>
    <property type="match status" value="1"/>
</dbReference>
<dbReference type="SUPFAM" id="SSF52540">
    <property type="entry name" value="P-loop containing nucleoside triphosphate hydrolases"/>
    <property type="match status" value="1"/>
</dbReference>
<dbReference type="RefSeq" id="WP_209605942.1">
    <property type="nucleotide sequence ID" value="NZ_JAGILA010000009.1"/>
</dbReference>
<gene>
    <name evidence="3" type="ORF">J2Z31_005232</name>
</gene>
<organism evidence="3 4">
    <name type="scientific">Sinorhizobium kostiense</name>
    <dbReference type="NCBI Taxonomy" id="76747"/>
    <lineage>
        <taxon>Bacteria</taxon>
        <taxon>Pseudomonadati</taxon>
        <taxon>Pseudomonadota</taxon>
        <taxon>Alphaproteobacteria</taxon>
        <taxon>Hyphomicrobiales</taxon>
        <taxon>Rhizobiaceae</taxon>
        <taxon>Sinorhizobium/Ensifer group</taxon>
        <taxon>Sinorhizobium</taxon>
    </lineage>
</organism>
<evidence type="ECO:0000259" key="1">
    <source>
        <dbReference type="PROSITE" id="PS51192"/>
    </source>
</evidence>
<evidence type="ECO:0000259" key="2">
    <source>
        <dbReference type="PROSITE" id="PS51194"/>
    </source>
</evidence>
<keyword evidence="4" id="KW-1185">Reference proteome</keyword>
<dbReference type="InterPro" id="IPR006935">
    <property type="entry name" value="Helicase/UvrB_N"/>
</dbReference>